<dbReference type="Proteomes" id="UP001374803">
    <property type="component" value="Chromosome"/>
</dbReference>
<evidence type="ECO:0000256" key="1">
    <source>
        <dbReference type="ARBA" id="ARBA00008486"/>
    </source>
</evidence>
<evidence type="ECO:0000313" key="4">
    <source>
        <dbReference type="Proteomes" id="UP001374803"/>
    </source>
</evidence>
<dbReference type="EMBL" id="CP089983">
    <property type="protein sequence ID" value="WXB05351.1"/>
    <property type="molecule type" value="Genomic_DNA"/>
</dbReference>
<dbReference type="SUPFAM" id="SSF81901">
    <property type="entry name" value="HCP-like"/>
    <property type="match status" value="1"/>
</dbReference>
<dbReference type="Pfam" id="PF08238">
    <property type="entry name" value="Sel1"/>
    <property type="match status" value="2"/>
</dbReference>
<keyword evidence="2" id="KW-0677">Repeat</keyword>
<sequence>MKLLALACERESADACQELGARYWEGNGVAKDSAKAVGFFRAACEFGMGITCIKLGERYADGSDGFVQDDVTAMDLYTLACEKGVAAACKIRRKVWPEDVPRAEQQRRDIARAAQAAAKQKDACERRDMTACGTLGEQMILGDLIPMDKSGGERLLQRSCDGGNTLACAALGRFLNTGYFRRIRYAPAST</sequence>
<dbReference type="InterPro" id="IPR006597">
    <property type="entry name" value="Sel1-like"/>
</dbReference>
<dbReference type="RefSeq" id="WP_394834995.1">
    <property type="nucleotide sequence ID" value="NZ_CP089929.1"/>
</dbReference>
<comment type="similarity">
    <text evidence="1">Belongs to the hcp beta-lactamase family.</text>
</comment>
<dbReference type="PANTHER" id="PTHR13891">
    <property type="entry name" value="CYTOCHROME C OXIDASE ASSEMBLY FACTOR 7"/>
    <property type="match status" value="1"/>
</dbReference>
<evidence type="ECO:0000256" key="2">
    <source>
        <dbReference type="ARBA" id="ARBA00022737"/>
    </source>
</evidence>
<protein>
    <submittedName>
        <fullName evidence="3">Sel1 repeat family protein</fullName>
    </submittedName>
</protein>
<reference evidence="3" key="1">
    <citation type="submission" date="2021-12" db="EMBL/GenBank/DDBJ databases">
        <title>Discovery of the Pendulisporaceae a myxobacterial family with distinct sporulation behavior and unique specialized metabolism.</title>
        <authorList>
            <person name="Garcia R."/>
            <person name="Popoff A."/>
            <person name="Bader C.D."/>
            <person name="Loehr J."/>
            <person name="Walesch S."/>
            <person name="Walt C."/>
            <person name="Boldt J."/>
            <person name="Bunk B."/>
            <person name="Haeckl F.J.F.P.J."/>
            <person name="Gunesch A.P."/>
            <person name="Birkelbach J."/>
            <person name="Nuebel U."/>
            <person name="Pietschmann T."/>
            <person name="Bach T."/>
            <person name="Mueller R."/>
        </authorList>
    </citation>
    <scope>NUCLEOTIDE SEQUENCE</scope>
    <source>
        <strain evidence="3">MSr11367</strain>
    </source>
</reference>
<dbReference type="InterPro" id="IPR040239">
    <property type="entry name" value="HcpB-like"/>
</dbReference>
<accession>A0ABZ2L831</accession>
<keyword evidence="4" id="KW-1185">Reference proteome</keyword>
<gene>
    <name evidence="3" type="ORF">LVJ94_51700</name>
</gene>
<name>A0ABZ2L831_9BACT</name>
<dbReference type="PANTHER" id="PTHR13891:SF1">
    <property type="entry name" value="CYTOCHROME C OXIDASE ASSEMBLY FACTOR 7"/>
    <property type="match status" value="1"/>
</dbReference>
<evidence type="ECO:0000313" key="3">
    <source>
        <dbReference type="EMBL" id="WXB05351.1"/>
    </source>
</evidence>
<dbReference type="Gene3D" id="1.25.40.10">
    <property type="entry name" value="Tetratricopeptide repeat domain"/>
    <property type="match status" value="2"/>
</dbReference>
<dbReference type="InterPro" id="IPR011990">
    <property type="entry name" value="TPR-like_helical_dom_sf"/>
</dbReference>
<organism evidence="3 4">
    <name type="scientific">Pendulispora rubella</name>
    <dbReference type="NCBI Taxonomy" id="2741070"/>
    <lineage>
        <taxon>Bacteria</taxon>
        <taxon>Pseudomonadati</taxon>
        <taxon>Myxococcota</taxon>
        <taxon>Myxococcia</taxon>
        <taxon>Myxococcales</taxon>
        <taxon>Sorangiineae</taxon>
        <taxon>Pendulisporaceae</taxon>
        <taxon>Pendulispora</taxon>
    </lineage>
</organism>
<dbReference type="SMART" id="SM00671">
    <property type="entry name" value="SEL1"/>
    <property type="match status" value="3"/>
</dbReference>
<proteinExistence type="inferred from homology"/>